<dbReference type="InterPro" id="IPR055303">
    <property type="entry name" value="ATMIN"/>
</dbReference>
<evidence type="ECO:0000313" key="4">
    <source>
        <dbReference type="Proteomes" id="UP001152803"/>
    </source>
</evidence>
<reference evidence="3" key="1">
    <citation type="journal article" date="2023" name="Science">
        <title>Genome structures resolve the early diversification of teleost fishes.</title>
        <authorList>
            <person name="Parey E."/>
            <person name="Louis A."/>
            <person name="Montfort J."/>
            <person name="Bouchez O."/>
            <person name="Roques C."/>
            <person name="Iampietro C."/>
            <person name="Lluch J."/>
            <person name="Castinel A."/>
            <person name="Donnadieu C."/>
            <person name="Desvignes T."/>
            <person name="Floi Bucao C."/>
            <person name="Jouanno E."/>
            <person name="Wen M."/>
            <person name="Mejri S."/>
            <person name="Dirks R."/>
            <person name="Jansen H."/>
            <person name="Henkel C."/>
            <person name="Chen W.J."/>
            <person name="Zahm M."/>
            <person name="Cabau C."/>
            <person name="Klopp C."/>
            <person name="Thompson A.W."/>
            <person name="Robinson-Rechavi M."/>
            <person name="Braasch I."/>
            <person name="Lecointre G."/>
            <person name="Bobe J."/>
            <person name="Postlethwait J.H."/>
            <person name="Berthelot C."/>
            <person name="Roest Crollius H."/>
            <person name="Guiguen Y."/>
        </authorList>
    </citation>
    <scope>NUCLEOTIDE SEQUENCE</scope>
    <source>
        <strain evidence="3">Concon-B</strain>
    </source>
</reference>
<dbReference type="InterPro" id="IPR013087">
    <property type="entry name" value="Znf_C2H2_type"/>
</dbReference>
<organism evidence="3 4">
    <name type="scientific">Conger conger</name>
    <name type="common">Conger eel</name>
    <name type="synonym">Muraena conger</name>
    <dbReference type="NCBI Taxonomy" id="82655"/>
    <lineage>
        <taxon>Eukaryota</taxon>
        <taxon>Metazoa</taxon>
        <taxon>Chordata</taxon>
        <taxon>Craniata</taxon>
        <taxon>Vertebrata</taxon>
        <taxon>Euteleostomi</taxon>
        <taxon>Actinopterygii</taxon>
        <taxon>Neopterygii</taxon>
        <taxon>Teleostei</taxon>
        <taxon>Anguilliformes</taxon>
        <taxon>Congridae</taxon>
        <taxon>Conger</taxon>
    </lineage>
</organism>
<protein>
    <recommendedName>
        <fullName evidence="2">C2H2-type domain-containing protein</fullName>
    </recommendedName>
</protein>
<dbReference type="GO" id="GO:0045944">
    <property type="term" value="P:positive regulation of transcription by RNA polymerase II"/>
    <property type="evidence" value="ECO:0007669"/>
    <property type="project" value="InterPro"/>
</dbReference>
<dbReference type="Pfam" id="PF24761">
    <property type="entry name" value="C2H2_ASCIZ_4th"/>
    <property type="match status" value="1"/>
</dbReference>
<dbReference type="InterPro" id="IPR056380">
    <property type="entry name" value="Znf_C2H2_ASCIZ_4th"/>
</dbReference>
<name>A0A9Q1HNZ6_CONCO</name>
<evidence type="ECO:0000259" key="2">
    <source>
        <dbReference type="PROSITE" id="PS00028"/>
    </source>
</evidence>
<dbReference type="Proteomes" id="UP001152803">
    <property type="component" value="Unassembled WGS sequence"/>
</dbReference>
<dbReference type="EMBL" id="JAFJMO010000017">
    <property type="protein sequence ID" value="KAJ8252694.1"/>
    <property type="molecule type" value="Genomic_DNA"/>
</dbReference>
<sequence>MAASTTESRRAHPKHNNCNVCINQKDNEDPASQFREIIKPSITDLTKEVRTNILCTVEGCGKILPNTPALNMHLVKSHRVKDGIVNPTIRKDMKGLPKLYCCPIDGCPRGPNRPFSQFSLVKQHFMKMHAEKKHRCEKCGSCYSTEWDLKRHTEDCGKTYCCTCGCPYASRAALLSHIYRTGHEVPTEHRYPPGKKRKMEGLLSSATKLRPNGQIFQVLKKEREISKECVSTNEASRSEAGCQTHSPTKNPQKPLLPKPKVAVVNVPVMQFAHLPVLLSSTESSALRSVLLAVDGQGSFMSAVQFVPQPVGTVMPLLDTKTLGFPDPLGPNPVSTGVQVNLDKCASGLTEASETGRGGKSTSTDIQTDISYLTKASAQAPCVVGEGAVSSCAQTDISVSAQVLLPVSVETQTFPPQSKITSTISAQTDTFAQMYVLSDNVTKETQTGAGLCVPDDRRQMDQAIMCTELFEHDSFSISAPAGLKERPFVAVPMVGGGSGLYDDKAAGAICFGAQTEMLHQNTMADNQTQTMMLFSDLENILSDSMAGSTMDSQGSLSDGTSGCDAGLSADREQHAGIDFDFEEFLEAVHSQTQTEESELCAGAPLESLDIQTQTDFLLFDNPAPSDAGARTQSADLGLEMFDTQTQTDLDFFLDPGGHISLGSFLKQSSFSISTESSDTETQTDAAPAALEPGAQDRHVKLSSAETQTVTSSFDGLGNLFLTSNQTQTIMDDFLVADLAWNAMESHFSSVETQTCEELFALFQHSEKPGS</sequence>
<feature type="domain" description="C2H2-type" evidence="2">
    <location>
        <begin position="55"/>
        <end position="78"/>
    </location>
</feature>
<comment type="caution">
    <text evidence="3">The sequence shown here is derived from an EMBL/GenBank/DDBJ whole genome shotgun (WGS) entry which is preliminary data.</text>
</comment>
<evidence type="ECO:0000256" key="1">
    <source>
        <dbReference type="SAM" id="MobiDB-lite"/>
    </source>
</evidence>
<dbReference type="AlphaFoldDB" id="A0A9Q1HNZ6"/>
<feature type="region of interest" description="Disordered" evidence="1">
    <location>
        <begin position="236"/>
        <end position="256"/>
    </location>
</feature>
<dbReference type="Gene3D" id="3.30.160.60">
    <property type="entry name" value="Classic Zinc Finger"/>
    <property type="match status" value="1"/>
</dbReference>
<feature type="compositionally biased region" description="Polar residues" evidence="1">
    <location>
        <begin position="544"/>
        <end position="559"/>
    </location>
</feature>
<dbReference type="InterPro" id="IPR056545">
    <property type="entry name" value="C2H2_ASCIZ_1st_2nd"/>
</dbReference>
<dbReference type="Pfam" id="PF24757">
    <property type="entry name" value="C2H2_ASCIZ"/>
    <property type="match status" value="2"/>
</dbReference>
<dbReference type="InterPro" id="IPR056381">
    <property type="entry name" value="Znf_C2HC_ASCIZ_3rd"/>
</dbReference>
<dbReference type="PROSITE" id="PS00028">
    <property type="entry name" value="ZINC_FINGER_C2H2_1"/>
    <property type="match status" value="1"/>
</dbReference>
<dbReference type="PANTHER" id="PTHR46664">
    <property type="entry name" value="ATM INTERACTOR"/>
    <property type="match status" value="1"/>
</dbReference>
<dbReference type="SMART" id="SM00355">
    <property type="entry name" value="ZnF_C2H2"/>
    <property type="match status" value="4"/>
</dbReference>
<dbReference type="GO" id="GO:0000981">
    <property type="term" value="F:DNA-binding transcription factor activity, RNA polymerase II-specific"/>
    <property type="evidence" value="ECO:0007669"/>
    <property type="project" value="TreeGrafter"/>
</dbReference>
<evidence type="ECO:0000313" key="3">
    <source>
        <dbReference type="EMBL" id="KAJ8252694.1"/>
    </source>
</evidence>
<proteinExistence type="predicted"/>
<feature type="compositionally biased region" description="Polar residues" evidence="1">
    <location>
        <begin position="236"/>
        <end position="248"/>
    </location>
</feature>
<dbReference type="OrthoDB" id="6354171at2759"/>
<accession>A0A9Q1HNZ6</accession>
<keyword evidence="4" id="KW-1185">Reference proteome</keyword>
<dbReference type="GO" id="GO:0000976">
    <property type="term" value="F:transcription cis-regulatory region binding"/>
    <property type="evidence" value="ECO:0007669"/>
    <property type="project" value="InterPro"/>
</dbReference>
<gene>
    <name evidence="3" type="ORF">COCON_G00220060</name>
</gene>
<dbReference type="PANTHER" id="PTHR46664:SF1">
    <property type="entry name" value="ATM INTERACTOR"/>
    <property type="match status" value="1"/>
</dbReference>
<dbReference type="Pfam" id="PF24759">
    <property type="entry name" value="C2HC_ASCIZ"/>
    <property type="match status" value="1"/>
</dbReference>
<feature type="region of interest" description="Disordered" evidence="1">
    <location>
        <begin position="544"/>
        <end position="566"/>
    </location>
</feature>
<dbReference type="GO" id="GO:0005634">
    <property type="term" value="C:nucleus"/>
    <property type="evidence" value="ECO:0007669"/>
    <property type="project" value="TreeGrafter"/>
</dbReference>